<dbReference type="SUPFAM" id="SSF55073">
    <property type="entry name" value="Nucleotide cyclase"/>
    <property type="match status" value="1"/>
</dbReference>
<dbReference type="PROSITE" id="PS50887">
    <property type="entry name" value="GGDEF"/>
    <property type="match status" value="1"/>
</dbReference>
<evidence type="ECO:0000313" key="6">
    <source>
        <dbReference type="EMBL" id="RST70254.1"/>
    </source>
</evidence>
<dbReference type="InterPro" id="IPR043128">
    <property type="entry name" value="Rev_trsase/Diguanyl_cyclase"/>
</dbReference>
<feature type="modified residue" description="4-aspartylphosphate" evidence="3">
    <location>
        <position position="2"/>
    </location>
</feature>
<keyword evidence="3" id="KW-0597">Phosphoprotein</keyword>
<dbReference type="EC" id="2.7.7.65" evidence="1"/>
<comment type="caution">
    <text evidence="6">The sequence shown here is derived from an EMBL/GenBank/DDBJ whole genome shotgun (WGS) entry which is preliminary data.</text>
</comment>
<reference evidence="7" key="1">
    <citation type="submission" date="2018-11" db="EMBL/GenBank/DDBJ databases">
        <title>Phylogenetic, genomic, and biogeographic characterization of a novel and ubiquitous marine invertebrate-associated Rickettsiales parasite, Candidatus Marinoinvertebrata rohwerii, gen. nov., sp. nov.</title>
        <authorList>
            <person name="Klinges J.G."/>
            <person name="Rosales S.M."/>
            <person name="Mcminds R."/>
            <person name="Shaver E.C."/>
            <person name="Shantz A."/>
            <person name="Peters E.C."/>
            <person name="Burkepile D.E."/>
            <person name="Silliman B.R."/>
            <person name="Vega Thurber R.L."/>
        </authorList>
    </citation>
    <scope>NUCLEOTIDE SEQUENCE [LARGE SCALE GENOMIC DNA]</scope>
    <source>
        <strain evidence="7">a_cerv_44</strain>
    </source>
</reference>
<dbReference type="SMART" id="SM00267">
    <property type="entry name" value="GGDEF"/>
    <property type="match status" value="1"/>
</dbReference>
<dbReference type="InterPro" id="IPR029787">
    <property type="entry name" value="Nucleotide_cyclase"/>
</dbReference>
<dbReference type="SMART" id="SM00448">
    <property type="entry name" value="REC"/>
    <property type="match status" value="1"/>
</dbReference>
<dbReference type="OrthoDB" id="9812260at2"/>
<dbReference type="Proteomes" id="UP000279470">
    <property type="component" value="Unassembled WGS sequence"/>
</dbReference>
<feature type="domain" description="Response regulatory" evidence="4">
    <location>
        <begin position="1"/>
        <end position="69"/>
    </location>
</feature>
<evidence type="ECO:0000256" key="3">
    <source>
        <dbReference type="PROSITE-ProRule" id="PRU00169"/>
    </source>
</evidence>
<evidence type="ECO:0000256" key="1">
    <source>
        <dbReference type="ARBA" id="ARBA00012528"/>
    </source>
</evidence>
<dbReference type="PROSITE" id="PS50110">
    <property type="entry name" value="RESPONSE_REGULATORY"/>
    <property type="match status" value="2"/>
</dbReference>
<evidence type="ECO:0000256" key="2">
    <source>
        <dbReference type="ARBA" id="ARBA00034247"/>
    </source>
</evidence>
<dbReference type="PANTHER" id="PTHR45138:SF9">
    <property type="entry name" value="DIGUANYLATE CYCLASE DGCM-RELATED"/>
    <property type="match status" value="1"/>
</dbReference>
<dbReference type="CDD" id="cd01949">
    <property type="entry name" value="GGDEF"/>
    <property type="match status" value="1"/>
</dbReference>
<dbReference type="NCBIfam" id="TIGR00254">
    <property type="entry name" value="GGDEF"/>
    <property type="match status" value="1"/>
</dbReference>
<gene>
    <name evidence="6" type="ORF">EIC27_01575</name>
</gene>
<dbReference type="SUPFAM" id="SSF52172">
    <property type="entry name" value="CheY-like"/>
    <property type="match status" value="2"/>
</dbReference>
<evidence type="ECO:0000313" key="7">
    <source>
        <dbReference type="Proteomes" id="UP000279470"/>
    </source>
</evidence>
<dbReference type="InterPro" id="IPR050469">
    <property type="entry name" value="Diguanylate_Cyclase"/>
</dbReference>
<sequence>MDIMMPIMDGFGATKAIRKTPEISYIPIIIVTALSSIEDKVNSFVYGADDYMNKPINYSLLKLRIKSLIRMKSSIDEIILRAGIGENLQNLLCAPLLDVEIANSKILLVDDSELIHSIYDKLERKNIIVDICKNPDQAVQKCLKNNYSLIIINSEIVDCNAIDIAVKIRNQVKLKHIPILMIIDEYDEDTLIKNLEIGINDYFITPGEIRELIVKSIAQVKKFHYIQNLKSTYLKDANIDELTQVYNRRYLEIYFKSLIKQLQNNEKISIICIIDIDNFKQLNDTWGHITGDKILKSIASILKNNIRSSDFIARIGGEEFIIILHHLTKLEAKSVIEKLSKNILETKFSDYSKIKTVKCTISAGIADINPEDTLAEAINRADKNLYKAKSSGKNTVII</sequence>
<name>A0A429XSP0_9RICK</name>
<dbReference type="FunFam" id="3.30.70.270:FF:000001">
    <property type="entry name" value="Diguanylate cyclase domain protein"/>
    <property type="match status" value="1"/>
</dbReference>
<organism evidence="6 7">
    <name type="scientific">Candidatus Aquarickettsia rohweri</name>
    <dbReference type="NCBI Taxonomy" id="2602574"/>
    <lineage>
        <taxon>Bacteria</taxon>
        <taxon>Pseudomonadati</taxon>
        <taxon>Pseudomonadota</taxon>
        <taxon>Alphaproteobacteria</taxon>
        <taxon>Rickettsiales</taxon>
        <taxon>Candidatus Midichloriaceae</taxon>
        <taxon>Candidatus Aquarickettsia</taxon>
    </lineage>
</organism>
<accession>A0A429XSP0</accession>
<dbReference type="InterPro" id="IPR000160">
    <property type="entry name" value="GGDEF_dom"/>
</dbReference>
<dbReference type="EMBL" id="RXFM01000014">
    <property type="protein sequence ID" value="RST70254.1"/>
    <property type="molecule type" value="Genomic_DNA"/>
</dbReference>
<feature type="domain" description="GGDEF" evidence="5">
    <location>
        <begin position="267"/>
        <end position="398"/>
    </location>
</feature>
<comment type="caution">
    <text evidence="3">Lacks conserved residue(s) required for the propagation of feature annotation.</text>
</comment>
<evidence type="ECO:0000259" key="4">
    <source>
        <dbReference type="PROSITE" id="PS50110"/>
    </source>
</evidence>
<dbReference type="Gene3D" id="3.40.50.2300">
    <property type="match status" value="2"/>
</dbReference>
<evidence type="ECO:0000259" key="5">
    <source>
        <dbReference type="PROSITE" id="PS50887"/>
    </source>
</evidence>
<dbReference type="GO" id="GO:0000160">
    <property type="term" value="P:phosphorelay signal transduction system"/>
    <property type="evidence" value="ECO:0007669"/>
    <property type="project" value="InterPro"/>
</dbReference>
<dbReference type="Pfam" id="PF00072">
    <property type="entry name" value="Response_reg"/>
    <property type="match status" value="2"/>
</dbReference>
<proteinExistence type="predicted"/>
<dbReference type="PANTHER" id="PTHR45138">
    <property type="entry name" value="REGULATORY COMPONENTS OF SENSORY TRANSDUCTION SYSTEM"/>
    <property type="match status" value="1"/>
</dbReference>
<dbReference type="Pfam" id="PF00990">
    <property type="entry name" value="GGDEF"/>
    <property type="match status" value="1"/>
</dbReference>
<feature type="domain" description="Response regulatory" evidence="4">
    <location>
        <begin position="105"/>
        <end position="220"/>
    </location>
</feature>
<dbReference type="GO" id="GO:0052621">
    <property type="term" value="F:diguanylate cyclase activity"/>
    <property type="evidence" value="ECO:0007669"/>
    <property type="project" value="UniProtKB-EC"/>
</dbReference>
<dbReference type="Gene3D" id="3.30.70.270">
    <property type="match status" value="1"/>
</dbReference>
<keyword evidence="7" id="KW-1185">Reference proteome</keyword>
<comment type="catalytic activity">
    <reaction evidence="2">
        <text>2 GTP = 3',3'-c-di-GMP + 2 diphosphate</text>
        <dbReference type="Rhea" id="RHEA:24898"/>
        <dbReference type="ChEBI" id="CHEBI:33019"/>
        <dbReference type="ChEBI" id="CHEBI:37565"/>
        <dbReference type="ChEBI" id="CHEBI:58805"/>
        <dbReference type="EC" id="2.7.7.65"/>
    </reaction>
</comment>
<dbReference type="AlphaFoldDB" id="A0A429XSP0"/>
<dbReference type="InterPro" id="IPR001789">
    <property type="entry name" value="Sig_transdc_resp-reg_receiver"/>
</dbReference>
<protein>
    <recommendedName>
        <fullName evidence="1">diguanylate cyclase</fullName>
        <ecNumber evidence="1">2.7.7.65</ecNumber>
    </recommendedName>
</protein>
<dbReference type="InterPro" id="IPR011006">
    <property type="entry name" value="CheY-like_superfamily"/>
</dbReference>